<dbReference type="GO" id="GO:0016020">
    <property type="term" value="C:membrane"/>
    <property type="evidence" value="ECO:0007669"/>
    <property type="project" value="TreeGrafter"/>
</dbReference>
<protein>
    <submittedName>
        <fullName evidence="5">Small glutamine-rich tetratricopeptide like protein</fullName>
    </submittedName>
</protein>
<dbReference type="EMBL" id="JABXBU010002227">
    <property type="protein sequence ID" value="KAF8773544.1"/>
    <property type="molecule type" value="Genomic_DNA"/>
</dbReference>
<dbReference type="Gene3D" id="1.20.5.420">
    <property type="entry name" value="Immunoglobulin FC, subunit C"/>
    <property type="match status" value="1"/>
</dbReference>
<dbReference type="GO" id="GO:0072380">
    <property type="term" value="C:TRC complex"/>
    <property type="evidence" value="ECO:0007669"/>
    <property type="project" value="TreeGrafter"/>
</dbReference>
<reference evidence="5" key="2">
    <citation type="submission" date="2020-06" db="EMBL/GenBank/DDBJ databases">
        <authorList>
            <person name="Sheffer M."/>
        </authorList>
    </citation>
    <scope>NUCLEOTIDE SEQUENCE</scope>
</reference>
<feature type="compositionally biased region" description="Polar residues" evidence="4">
    <location>
        <begin position="247"/>
        <end position="257"/>
    </location>
</feature>
<name>A0A8T0EJ94_ARGBR</name>
<dbReference type="SUPFAM" id="SSF48452">
    <property type="entry name" value="TPR-like"/>
    <property type="match status" value="1"/>
</dbReference>
<reference evidence="5" key="1">
    <citation type="journal article" date="2020" name="bioRxiv">
        <title>Chromosome-level reference genome of the European wasp spider Argiope bruennichi: a resource for studies on range expansion and evolutionary adaptation.</title>
        <authorList>
            <person name="Sheffer M.M."/>
            <person name="Hoppe A."/>
            <person name="Krehenwinkel H."/>
            <person name="Uhl G."/>
            <person name="Kuss A.W."/>
            <person name="Jensen L."/>
            <person name="Jensen C."/>
            <person name="Gillespie R.G."/>
            <person name="Hoff K.J."/>
            <person name="Prost S."/>
        </authorList>
    </citation>
    <scope>NUCLEOTIDE SEQUENCE</scope>
</reference>
<dbReference type="AlphaFoldDB" id="A0A8T0EJ94"/>
<dbReference type="Proteomes" id="UP000807504">
    <property type="component" value="Unassembled WGS sequence"/>
</dbReference>
<dbReference type="InterPro" id="IPR019734">
    <property type="entry name" value="TPR_rpt"/>
</dbReference>
<feature type="repeat" description="TPR" evidence="3">
    <location>
        <begin position="151"/>
        <end position="184"/>
    </location>
</feature>
<evidence type="ECO:0000313" key="5">
    <source>
        <dbReference type="EMBL" id="KAF8773544.1"/>
    </source>
</evidence>
<evidence type="ECO:0000313" key="6">
    <source>
        <dbReference type="Proteomes" id="UP000807504"/>
    </source>
</evidence>
<dbReference type="InterPro" id="IPR047150">
    <property type="entry name" value="SGT"/>
</dbReference>
<dbReference type="PROSITE" id="PS50005">
    <property type="entry name" value="TPR"/>
    <property type="match status" value="2"/>
</dbReference>
<evidence type="ECO:0000256" key="1">
    <source>
        <dbReference type="ARBA" id="ARBA00022737"/>
    </source>
</evidence>
<dbReference type="GO" id="GO:0006620">
    <property type="term" value="P:post-translational protein targeting to endoplasmic reticulum membrane"/>
    <property type="evidence" value="ECO:0007669"/>
    <property type="project" value="TreeGrafter"/>
</dbReference>
<keyword evidence="1" id="KW-0677">Repeat</keyword>
<dbReference type="Gene3D" id="1.25.40.10">
    <property type="entry name" value="Tetratricopeptide repeat domain"/>
    <property type="match status" value="1"/>
</dbReference>
<dbReference type="PANTHER" id="PTHR45831:SF2">
    <property type="entry name" value="LD24721P"/>
    <property type="match status" value="1"/>
</dbReference>
<dbReference type="PANTHER" id="PTHR45831">
    <property type="entry name" value="LD24721P"/>
    <property type="match status" value="1"/>
</dbReference>
<proteinExistence type="predicted"/>
<comment type="caution">
    <text evidence="5">The sequence shown here is derived from an EMBL/GenBank/DDBJ whole genome shotgun (WGS) entry which is preliminary data.</text>
</comment>
<keyword evidence="2 3" id="KW-0802">TPR repeat</keyword>
<keyword evidence="6" id="KW-1185">Reference proteome</keyword>
<evidence type="ECO:0000256" key="3">
    <source>
        <dbReference type="PROSITE-ProRule" id="PRU00339"/>
    </source>
</evidence>
<dbReference type="SMART" id="SM00028">
    <property type="entry name" value="TPR"/>
    <property type="match status" value="3"/>
</dbReference>
<gene>
    <name evidence="5" type="ORF">HNY73_016199</name>
</gene>
<evidence type="ECO:0000256" key="2">
    <source>
        <dbReference type="ARBA" id="ARBA00022803"/>
    </source>
</evidence>
<evidence type="ECO:0000256" key="4">
    <source>
        <dbReference type="SAM" id="MobiDB-lite"/>
    </source>
</evidence>
<dbReference type="GO" id="GO:0060090">
    <property type="term" value="F:molecular adaptor activity"/>
    <property type="evidence" value="ECO:0007669"/>
    <property type="project" value="TreeGrafter"/>
</dbReference>
<dbReference type="InterPro" id="IPR011990">
    <property type="entry name" value="TPR-like_helical_dom_sf"/>
</dbReference>
<dbReference type="Pfam" id="PF14559">
    <property type="entry name" value="TPR_19"/>
    <property type="match status" value="1"/>
</dbReference>
<feature type="region of interest" description="Disordered" evidence="4">
    <location>
        <begin position="238"/>
        <end position="257"/>
    </location>
</feature>
<feature type="repeat" description="TPR" evidence="3">
    <location>
        <begin position="117"/>
        <end position="150"/>
    </location>
</feature>
<organism evidence="5 6">
    <name type="scientific">Argiope bruennichi</name>
    <name type="common">Wasp spider</name>
    <name type="synonym">Aranea bruennichi</name>
    <dbReference type="NCBI Taxonomy" id="94029"/>
    <lineage>
        <taxon>Eukaryota</taxon>
        <taxon>Metazoa</taxon>
        <taxon>Ecdysozoa</taxon>
        <taxon>Arthropoda</taxon>
        <taxon>Chelicerata</taxon>
        <taxon>Arachnida</taxon>
        <taxon>Araneae</taxon>
        <taxon>Araneomorphae</taxon>
        <taxon>Entelegynae</taxon>
        <taxon>Araneoidea</taxon>
        <taxon>Araneidae</taxon>
        <taxon>Argiope</taxon>
    </lineage>
</organism>
<sequence>MRYRNESENVKNLAITIADFLSSQSACKFDPSFTRKLRIAVNCLEKVYSINLRDYLRMREFPSLPEIFQRASHPVPIKDKLQAEKCKIQGNALIQQGKYSMAEIEFTKAICLNEQNPVYYCNRADTRIKQGQYQKAAADCHRALSLDPQYSKAYARLGQAYFMMNLPAKAARCYRKALKIQPHNEIYLRILSHITQPTNGCGFEIFNPFLRLKRNIADLASNISPLRNAIGCSYRPLTKDSPHSKSRTILSLSESTD</sequence>
<accession>A0A8T0EJ94</accession>